<protein>
    <submittedName>
        <fullName evidence="1">Uncharacterized protein</fullName>
    </submittedName>
</protein>
<dbReference type="EMBL" id="JAHQIW010006810">
    <property type="protein sequence ID" value="KAJ1370616.1"/>
    <property type="molecule type" value="Genomic_DNA"/>
</dbReference>
<gene>
    <name evidence="1" type="ORF">KIN20_032384</name>
</gene>
<dbReference type="Proteomes" id="UP001196413">
    <property type="component" value="Unassembled WGS sequence"/>
</dbReference>
<keyword evidence="2" id="KW-1185">Reference proteome</keyword>
<dbReference type="AlphaFoldDB" id="A0AAD5R742"/>
<accession>A0AAD5R742</accession>
<evidence type="ECO:0000313" key="2">
    <source>
        <dbReference type="Proteomes" id="UP001196413"/>
    </source>
</evidence>
<evidence type="ECO:0000313" key="1">
    <source>
        <dbReference type="EMBL" id="KAJ1370616.1"/>
    </source>
</evidence>
<comment type="caution">
    <text evidence="1">The sequence shown here is derived from an EMBL/GenBank/DDBJ whole genome shotgun (WGS) entry which is preliminary data.</text>
</comment>
<reference evidence="1" key="1">
    <citation type="submission" date="2021-06" db="EMBL/GenBank/DDBJ databases">
        <title>Parelaphostrongylus tenuis whole genome reference sequence.</title>
        <authorList>
            <person name="Garwood T.J."/>
            <person name="Larsen P.A."/>
            <person name="Fountain-Jones N.M."/>
            <person name="Garbe J.R."/>
            <person name="Macchietto M.G."/>
            <person name="Kania S.A."/>
            <person name="Gerhold R.W."/>
            <person name="Richards J.E."/>
            <person name="Wolf T.M."/>
        </authorList>
    </citation>
    <scope>NUCLEOTIDE SEQUENCE</scope>
    <source>
        <strain evidence="1">MNPRO001-30</strain>
        <tissue evidence="1">Meninges</tissue>
    </source>
</reference>
<name>A0AAD5R742_PARTN</name>
<sequence length="87" mass="9166">MMPMADAQKCKDSDMVTITGVPANHTSISGTVSTTNIIMASWSKAMWQSVLNRAVRMLASSGPFGSHFFSASATVGGKLNPTVMSLI</sequence>
<proteinExistence type="predicted"/>
<organism evidence="1 2">
    <name type="scientific">Parelaphostrongylus tenuis</name>
    <name type="common">Meningeal worm</name>
    <dbReference type="NCBI Taxonomy" id="148309"/>
    <lineage>
        <taxon>Eukaryota</taxon>
        <taxon>Metazoa</taxon>
        <taxon>Ecdysozoa</taxon>
        <taxon>Nematoda</taxon>
        <taxon>Chromadorea</taxon>
        <taxon>Rhabditida</taxon>
        <taxon>Rhabditina</taxon>
        <taxon>Rhabditomorpha</taxon>
        <taxon>Strongyloidea</taxon>
        <taxon>Metastrongylidae</taxon>
        <taxon>Parelaphostrongylus</taxon>
    </lineage>
</organism>